<dbReference type="InParanoid" id="A0A0P0X583"/>
<reference evidence="1 2" key="2">
    <citation type="journal article" date="2013" name="Plant Cell Physiol.">
        <title>Rice Annotation Project Database (RAP-DB): an integrative and interactive database for rice genomics.</title>
        <authorList>
            <person name="Sakai H."/>
            <person name="Lee S.S."/>
            <person name="Tanaka T."/>
            <person name="Numa H."/>
            <person name="Kim J."/>
            <person name="Kawahara Y."/>
            <person name="Wakimoto H."/>
            <person name="Yang C.C."/>
            <person name="Iwamoto M."/>
            <person name="Abe T."/>
            <person name="Yamada Y."/>
            <person name="Muto A."/>
            <person name="Inokuchi H."/>
            <person name="Ikemura T."/>
            <person name="Matsumoto T."/>
            <person name="Sasaki T."/>
            <person name="Itoh T."/>
        </authorList>
    </citation>
    <scope>NUCLEOTIDE SEQUENCE [LARGE SCALE GENOMIC DNA]</scope>
    <source>
        <strain evidence="2">cv. Nipponbare</strain>
    </source>
</reference>
<keyword evidence="2" id="KW-1185">Reference proteome</keyword>
<reference evidence="2" key="1">
    <citation type="journal article" date="2005" name="Nature">
        <title>The map-based sequence of the rice genome.</title>
        <authorList>
            <consortium name="International rice genome sequencing project (IRGSP)"/>
            <person name="Matsumoto T."/>
            <person name="Wu J."/>
            <person name="Kanamori H."/>
            <person name="Katayose Y."/>
            <person name="Fujisawa M."/>
            <person name="Namiki N."/>
            <person name="Mizuno H."/>
            <person name="Yamamoto K."/>
            <person name="Antonio B.A."/>
            <person name="Baba T."/>
            <person name="Sakata K."/>
            <person name="Nagamura Y."/>
            <person name="Aoki H."/>
            <person name="Arikawa K."/>
            <person name="Arita K."/>
            <person name="Bito T."/>
            <person name="Chiden Y."/>
            <person name="Fujitsuka N."/>
            <person name="Fukunaka R."/>
            <person name="Hamada M."/>
            <person name="Harada C."/>
            <person name="Hayashi A."/>
            <person name="Hijishita S."/>
            <person name="Honda M."/>
            <person name="Hosokawa S."/>
            <person name="Ichikawa Y."/>
            <person name="Idonuma A."/>
            <person name="Iijima M."/>
            <person name="Ikeda M."/>
            <person name="Ikeno M."/>
            <person name="Ito K."/>
            <person name="Ito S."/>
            <person name="Ito T."/>
            <person name="Ito Y."/>
            <person name="Ito Y."/>
            <person name="Iwabuchi A."/>
            <person name="Kamiya K."/>
            <person name="Karasawa W."/>
            <person name="Kurita K."/>
            <person name="Katagiri S."/>
            <person name="Kikuta A."/>
            <person name="Kobayashi H."/>
            <person name="Kobayashi N."/>
            <person name="Machita K."/>
            <person name="Maehara T."/>
            <person name="Masukawa M."/>
            <person name="Mizubayashi T."/>
            <person name="Mukai Y."/>
            <person name="Nagasaki H."/>
            <person name="Nagata Y."/>
            <person name="Naito S."/>
            <person name="Nakashima M."/>
            <person name="Nakama Y."/>
            <person name="Nakamichi Y."/>
            <person name="Nakamura M."/>
            <person name="Meguro A."/>
            <person name="Negishi M."/>
            <person name="Ohta I."/>
            <person name="Ohta T."/>
            <person name="Okamoto M."/>
            <person name="Ono N."/>
            <person name="Saji S."/>
            <person name="Sakaguchi M."/>
            <person name="Sakai K."/>
            <person name="Shibata M."/>
            <person name="Shimokawa T."/>
            <person name="Song J."/>
            <person name="Takazaki Y."/>
            <person name="Terasawa K."/>
            <person name="Tsugane M."/>
            <person name="Tsuji K."/>
            <person name="Ueda S."/>
            <person name="Waki K."/>
            <person name="Yamagata H."/>
            <person name="Yamamoto M."/>
            <person name="Yamamoto S."/>
            <person name="Yamane H."/>
            <person name="Yoshiki S."/>
            <person name="Yoshihara R."/>
            <person name="Yukawa K."/>
            <person name="Zhong H."/>
            <person name="Yano M."/>
            <person name="Yuan Q."/>
            <person name="Ouyang S."/>
            <person name="Liu J."/>
            <person name="Jones K.M."/>
            <person name="Gansberger K."/>
            <person name="Moffat K."/>
            <person name="Hill J."/>
            <person name="Bera J."/>
            <person name="Fadrosh D."/>
            <person name="Jin S."/>
            <person name="Johri S."/>
            <person name="Kim M."/>
            <person name="Overton L."/>
            <person name="Reardon M."/>
            <person name="Tsitrin T."/>
            <person name="Vuong H."/>
            <person name="Weaver B."/>
            <person name="Ciecko A."/>
            <person name="Tallon L."/>
            <person name="Jackson J."/>
            <person name="Pai G."/>
            <person name="Aken S.V."/>
            <person name="Utterback T."/>
            <person name="Reidmuller S."/>
            <person name="Feldblyum T."/>
            <person name="Hsiao J."/>
            <person name="Zismann V."/>
            <person name="Iobst S."/>
            <person name="de Vazeille A.R."/>
            <person name="Buell C.R."/>
            <person name="Ying K."/>
            <person name="Li Y."/>
            <person name="Lu T."/>
            <person name="Huang Y."/>
            <person name="Zhao Q."/>
            <person name="Feng Q."/>
            <person name="Zhang L."/>
            <person name="Zhu J."/>
            <person name="Weng Q."/>
            <person name="Mu J."/>
            <person name="Lu Y."/>
            <person name="Fan D."/>
            <person name="Liu Y."/>
            <person name="Guan J."/>
            <person name="Zhang Y."/>
            <person name="Yu S."/>
            <person name="Liu X."/>
            <person name="Zhang Y."/>
            <person name="Hong G."/>
            <person name="Han B."/>
            <person name="Choisne N."/>
            <person name="Demange N."/>
            <person name="Orjeda G."/>
            <person name="Samain S."/>
            <person name="Cattolico L."/>
            <person name="Pelletier E."/>
            <person name="Couloux A."/>
            <person name="Segurens B."/>
            <person name="Wincker P."/>
            <person name="D'Hont A."/>
            <person name="Scarpelli C."/>
            <person name="Weissenbach J."/>
            <person name="Salanoubat M."/>
            <person name="Quetier F."/>
            <person name="Yu Y."/>
            <person name="Kim H.R."/>
            <person name="Rambo T."/>
            <person name="Currie J."/>
            <person name="Collura K."/>
            <person name="Luo M."/>
            <person name="Yang T."/>
            <person name="Ammiraju J.S.S."/>
            <person name="Engler F."/>
            <person name="Soderlund C."/>
            <person name="Wing R.A."/>
            <person name="Palmer L.E."/>
            <person name="de la Bastide M."/>
            <person name="Spiegel L."/>
            <person name="Nascimento L."/>
            <person name="Zutavern T."/>
            <person name="O'Shaughnessy A."/>
            <person name="Dike S."/>
            <person name="Dedhia N."/>
            <person name="Preston R."/>
            <person name="Balija V."/>
            <person name="McCombie W.R."/>
            <person name="Chow T."/>
            <person name="Chen H."/>
            <person name="Chung M."/>
            <person name="Chen C."/>
            <person name="Shaw J."/>
            <person name="Wu H."/>
            <person name="Hsiao K."/>
            <person name="Chao Y."/>
            <person name="Chu M."/>
            <person name="Cheng C."/>
            <person name="Hour A."/>
            <person name="Lee P."/>
            <person name="Lin S."/>
            <person name="Lin Y."/>
            <person name="Liou J."/>
            <person name="Liu S."/>
            <person name="Hsing Y."/>
            <person name="Raghuvanshi S."/>
            <person name="Mohanty A."/>
            <person name="Bharti A.K."/>
            <person name="Gaur A."/>
            <person name="Gupta V."/>
            <person name="Kumar D."/>
            <person name="Ravi V."/>
            <person name="Vij S."/>
            <person name="Kapur A."/>
            <person name="Khurana P."/>
            <person name="Khurana P."/>
            <person name="Khurana J.P."/>
            <person name="Tyagi A.K."/>
            <person name="Gaikwad K."/>
            <person name="Singh A."/>
            <person name="Dalal V."/>
            <person name="Srivastava S."/>
            <person name="Dixit A."/>
            <person name="Pal A.K."/>
            <person name="Ghazi I.A."/>
            <person name="Yadav M."/>
            <person name="Pandit A."/>
            <person name="Bhargava A."/>
            <person name="Sureshbabu K."/>
            <person name="Batra K."/>
            <person name="Sharma T.R."/>
            <person name="Mohapatra T."/>
            <person name="Singh N.K."/>
            <person name="Messing J."/>
            <person name="Nelson A.B."/>
            <person name="Fuks G."/>
            <person name="Kavchok S."/>
            <person name="Keizer G."/>
            <person name="Linton E."/>
            <person name="Llaca V."/>
            <person name="Song R."/>
            <person name="Tanyolac B."/>
            <person name="Young S."/>
            <person name="Ho-Il K."/>
            <person name="Hahn J.H."/>
            <person name="Sangsakoo G."/>
            <person name="Vanavichit A."/>
            <person name="de Mattos Luiz.A.T."/>
            <person name="Zimmer P.D."/>
            <person name="Malone G."/>
            <person name="Dellagostin O."/>
            <person name="de Oliveira A.C."/>
            <person name="Bevan M."/>
            <person name="Bancroft I."/>
            <person name="Minx P."/>
            <person name="Cordum H."/>
            <person name="Wilson R."/>
            <person name="Cheng Z."/>
            <person name="Jin W."/>
            <person name="Jiang J."/>
            <person name="Leong S.A."/>
            <person name="Iwama H."/>
            <person name="Gojobori T."/>
            <person name="Itoh T."/>
            <person name="Niimura Y."/>
            <person name="Fujii Y."/>
            <person name="Habara T."/>
            <person name="Sakai H."/>
            <person name="Sato Y."/>
            <person name="Wilson G."/>
            <person name="Kumar K."/>
            <person name="McCouch S."/>
            <person name="Juretic N."/>
            <person name="Hoen D."/>
            <person name="Wright S."/>
            <person name="Bruskiewich R."/>
            <person name="Bureau T."/>
            <person name="Miyao A."/>
            <person name="Hirochika H."/>
            <person name="Nishikawa T."/>
            <person name="Kadowaki K."/>
            <person name="Sugiura M."/>
            <person name="Burr B."/>
            <person name="Sasaki T."/>
        </authorList>
    </citation>
    <scope>NUCLEOTIDE SEQUENCE [LARGE SCALE GENOMIC DNA]</scope>
    <source>
        <strain evidence="2">cv. Nipponbare</strain>
    </source>
</reference>
<gene>
    <name evidence="1" type="ordered locus">Os07g0283450</name>
    <name evidence="1" type="ORF">OSNPB_070283450</name>
</gene>
<protein>
    <submittedName>
        <fullName evidence="1">Os07g0283450 protein</fullName>
    </submittedName>
</protein>
<evidence type="ECO:0000313" key="2">
    <source>
        <dbReference type="Proteomes" id="UP000059680"/>
    </source>
</evidence>
<evidence type="ECO:0000313" key="1">
    <source>
        <dbReference type="EMBL" id="BAT01001.1"/>
    </source>
</evidence>
<sequence>MPGTWVAARHQTLVPIFVRADTPYTGRYHVWCLGLGLIPRFYVRYQVRYPVGTARYQSWYLGLDLIPGCLVPSTMYCQVTDLVPGTWVAVRHQTLVPVFVRADTGAWV</sequence>
<dbReference type="Proteomes" id="UP000059680">
    <property type="component" value="Chromosome 7"/>
</dbReference>
<proteinExistence type="predicted"/>
<dbReference type="PaxDb" id="39947-A0A0P0X583"/>
<dbReference type="EMBL" id="AP014963">
    <property type="protein sequence ID" value="BAT01001.1"/>
    <property type="molecule type" value="Genomic_DNA"/>
</dbReference>
<organism evidence="1 2">
    <name type="scientific">Oryza sativa subsp. japonica</name>
    <name type="common">Rice</name>
    <dbReference type="NCBI Taxonomy" id="39947"/>
    <lineage>
        <taxon>Eukaryota</taxon>
        <taxon>Viridiplantae</taxon>
        <taxon>Streptophyta</taxon>
        <taxon>Embryophyta</taxon>
        <taxon>Tracheophyta</taxon>
        <taxon>Spermatophyta</taxon>
        <taxon>Magnoliopsida</taxon>
        <taxon>Liliopsida</taxon>
        <taxon>Poales</taxon>
        <taxon>Poaceae</taxon>
        <taxon>BOP clade</taxon>
        <taxon>Oryzoideae</taxon>
        <taxon>Oryzeae</taxon>
        <taxon>Oryzinae</taxon>
        <taxon>Oryza</taxon>
        <taxon>Oryza sativa</taxon>
    </lineage>
</organism>
<name>A0A0P0X583_ORYSJ</name>
<accession>A0A0P0X583</accession>
<reference evidence="1 2" key="3">
    <citation type="journal article" date="2013" name="Rice">
        <title>Improvement of the Oryza sativa Nipponbare reference genome using next generation sequence and optical map data.</title>
        <authorList>
            <person name="Kawahara Y."/>
            <person name="de la Bastide M."/>
            <person name="Hamilton J.P."/>
            <person name="Kanamori H."/>
            <person name="McCombie W.R."/>
            <person name="Ouyang S."/>
            <person name="Schwartz D.C."/>
            <person name="Tanaka T."/>
            <person name="Wu J."/>
            <person name="Zhou S."/>
            <person name="Childs K.L."/>
            <person name="Davidson R.M."/>
            <person name="Lin H."/>
            <person name="Quesada-Ocampo L."/>
            <person name="Vaillancourt B."/>
            <person name="Sakai H."/>
            <person name="Lee S.S."/>
            <person name="Kim J."/>
            <person name="Numa H."/>
            <person name="Itoh T."/>
            <person name="Buell C.R."/>
            <person name="Matsumoto T."/>
        </authorList>
    </citation>
    <scope>NUCLEOTIDE SEQUENCE [LARGE SCALE GENOMIC DNA]</scope>
    <source>
        <strain evidence="2">cv. Nipponbare</strain>
    </source>
</reference>
<dbReference type="AlphaFoldDB" id="A0A0P0X583"/>